<feature type="non-terminal residue" evidence="3">
    <location>
        <position position="216"/>
    </location>
</feature>
<evidence type="ECO:0000313" key="4">
    <source>
        <dbReference type="Proteomes" id="UP001497497"/>
    </source>
</evidence>
<feature type="signal peptide" evidence="1">
    <location>
        <begin position="1"/>
        <end position="24"/>
    </location>
</feature>
<sequence>MNHAALILATLVLSSISLIGSAETLETCNGDADIVFVVDASGSIGSSNFQKVLRFIINITTYFSDDALSGIRFGLVTFSDAANISFDLDKYNDSVSLRQAISSVPYARGFTRTDKGLDKARNMFGKDRRPHVIILVTDGQSSSRESTKAAADRLREANIITLGIGVTDSINEEELKYIGGPNDILTVNNFDVLQDILQGLVRRTCQSIGGAQIQVN</sequence>
<comment type="caution">
    <text evidence="3">The sequence shown here is derived from an EMBL/GenBank/DDBJ whole genome shotgun (WGS) entry which is preliminary data.</text>
</comment>
<dbReference type="PROSITE" id="PS50234">
    <property type="entry name" value="VWFA"/>
    <property type="match status" value="1"/>
</dbReference>
<dbReference type="InterPro" id="IPR036465">
    <property type="entry name" value="vWFA_dom_sf"/>
</dbReference>
<dbReference type="InterPro" id="IPR002035">
    <property type="entry name" value="VWF_A"/>
</dbReference>
<dbReference type="Gene3D" id="3.40.50.410">
    <property type="entry name" value="von Willebrand factor, type A domain"/>
    <property type="match status" value="1"/>
</dbReference>
<reference evidence="3 4" key="1">
    <citation type="submission" date="2024-04" db="EMBL/GenBank/DDBJ databases">
        <authorList>
            <consortium name="Genoscope - CEA"/>
            <person name="William W."/>
        </authorList>
    </citation>
    <scope>NUCLEOTIDE SEQUENCE [LARGE SCALE GENOMIC DNA]</scope>
</reference>
<keyword evidence="1" id="KW-0732">Signal</keyword>
<name>A0AAV2HA90_LYMST</name>
<dbReference type="SUPFAM" id="SSF53300">
    <property type="entry name" value="vWA-like"/>
    <property type="match status" value="1"/>
</dbReference>
<evidence type="ECO:0000313" key="3">
    <source>
        <dbReference type="EMBL" id="CAL1530592.1"/>
    </source>
</evidence>
<dbReference type="SMART" id="SM00327">
    <property type="entry name" value="VWA"/>
    <property type="match status" value="1"/>
</dbReference>
<protein>
    <recommendedName>
        <fullName evidence="2">VWFA domain-containing protein</fullName>
    </recommendedName>
</protein>
<feature type="chain" id="PRO_5043886741" description="VWFA domain-containing protein" evidence="1">
    <location>
        <begin position="25"/>
        <end position="216"/>
    </location>
</feature>
<evidence type="ECO:0000256" key="1">
    <source>
        <dbReference type="SAM" id="SignalP"/>
    </source>
</evidence>
<dbReference type="Pfam" id="PF00092">
    <property type="entry name" value="VWA"/>
    <property type="match status" value="1"/>
</dbReference>
<dbReference type="InterPro" id="IPR050525">
    <property type="entry name" value="ECM_Assembly_Org"/>
</dbReference>
<gene>
    <name evidence="3" type="ORF">GSLYS_00004717001</name>
</gene>
<dbReference type="PRINTS" id="PR00453">
    <property type="entry name" value="VWFADOMAIN"/>
</dbReference>
<dbReference type="Proteomes" id="UP001497497">
    <property type="component" value="Unassembled WGS sequence"/>
</dbReference>
<evidence type="ECO:0000259" key="2">
    <source>
        <dbReference type="PROSITE" id="PS50234"/>
    </source>
</evidence>
<dbReference type="PANTHER" id="PTHR24020:SF20">
    <property type="entry name" value="PH DOMAIN-CONTAINING PROTEIN"/>
    <property type="match status" value="1"/>
</dbReference>
<feature type="domain" description="VWFA" evidence="2">
    <location>
        <begin position="33"/>
        <end position="200"/>
    </location>
</feature>
<accession>A0AAV2HA90</accession>
<dbReference type="EMBL" id="CAXITT010000072">
    <property type="protein sequence ID" value="CAL1530592.1"/>
    <property type="molecule type" value="Genomic_DNA"/>
</dbReference>
<dbReference type="PANTHER" id="PTHR24020">
    <property type="entry name" value="COLLAGEN ALPHA"/>
    <property type="match status" value="1"/>
</dbReference>
<proteinExistence type="predicted"/>
<organism evidence="3 4">
    <name type="scientific">Lymnaea stagnalis</name>
    <name type="common">Great pond snail</name>
    <name type="synonym">Helix stagnalis</name>
    <dbReference type="NCBI Taxonomy" id="6523"/>
    <lineage>
        <taxon>Eukaryota</taxon>
        <taxon>Metazoa</taxon>
        <taxon>Spiralia</taxon>
        <taxon>Lophotrochozoa</taxon>
        <taxon>Mollusca</taxon>
        <taxon>Gastropoda</taxon>
        <taxon>Heterobranchia</taxon>
        <taxon>Euthyneura</taxon>
        <taxon>Panpulmonata</taxon>
        <taxon>Hygrophila</taxon>
        <taxon>Lymnaeoidea</taxon>
        <taxon>Lymnaeidae</taxon>
        <taxon>Lymnaea</taxon>
    </lineage>
</organism>
<keyword evidence="4" id="KW-1185">Reference proteome</keyword>
<dbReference type="AlphaFoldDB" id="A0AAV2HA90"/>